<organism evidence="1 2">
    <name type="scientific">Limosa lapponica baueri</name>
    <dbReference type="NCBI Taxonomy" id="1758121"/>
    <lineage>
        <taxon>Eukaryota</taxon>
        <taxon>Metazoa</taxon>
        <taxon>Chordata</taxon>
        <taxon>Craniata</taxon>
        <taxon>Vertebrata</taxon>
        <taxon>Euteleostomi</taxon>
        <taxon>Archelosauria</taxon>
        <taxon>Archosauria</taxon>
        <taxon>Dinosauria</taxon>
        <taxon>Saurischia</taxon>
        <taxon>Theropoda</taxon>
        <taxon>Coelurosauria</taxon>
        <taxon>Aves</taxon>
        <taxon>Neognathae</taxon>
        <taxon>Neoaves</taxon>
        <taxon>Charadriiformes</taxon>
        <taxon>Scolopacidae</taxon>
        <taxon>Limosa</taxon>
    </lineage>
</organism>
<evidence type="ECO:0000313" key="2">
    <source>
        <dbReference type="Proteomes" id="UP000233556"/>
    </source>
</evidence>
<gene>
    <name evidence="1" type="ORF">llap_2356</name>
</gene>
<reference evidence="2" key="1">
    <citation type="submission" date="2017-11" db="EMBL/GenBank/DDBJ databases">
        <authorList>
            <person name="Lima N.C."/>
            <person name="Parody-Merino A.M."/>
            <person name="Battley P.F."/>
            <person name="Fidler A.E."/>
            <person name="Prosdocimi F."/>
        </authorList>
    </citation>
    <scope>NUCLEOTIDE SEQUENCE [LARGE SCALE GENOMIC DNA]</scope>
</reference>
<keyword evidence="2" id="KW-1185">Reference proteome</keyword>
<accession>A0A2I0UMT4</accession>
<name>A0A2I0UMT4_LIMLA</name>
<dbReference type="AlphaFoldDB" id="A0A2I0UMT4"/>
<proteinExistence type="predicted"/>
<dbReference type="EMBL" id="KZ505681">
    <property type="protein sequence ID" value="PKU47331.1"/>
    <property type="molecule type" value="Genomic_DNA"/>
</dbReference>
<dbReference type="Proteomes" id="UP000233556">
    <property type="component" value="Unassembled WGS sequence"/>
</dbReference>
<protein>
    <submittedName>
        <fullName evidence="1">Uncharacterized protein</fullName>
    </submittedName>
</protein>
<reference evidence="2" key="2">
    <citation type="submission" date="2017-12" db="EMBL/GenBank/DDBJ databases">
        <title>Genome sequence of the Bar-tailed Godwit (Limosa lapponica baueri).</title>
        <authorList>
            <person name="Lima N.C.B."/>
            <person name="Parody-Merino A.M."/>
            <person name="Battley P.F."/>
            <person name="Fidler A.E."/>
            <person name="Prosdocimi F."/>
        </authorList>
    </citation>
    <scope>NUCLEOTIDE SEQUENCE [LARGE SCALE GENOMIC DNA]</scope>
</reference>
<sequence length="119" mass="13288">MKIRDVMPGVSADEGLALTWAAWGLLRDLAPEFQLSLLGTCSKEEPQYLKLGRPMGHTTEEQCSKGLILPYCEIMGQHIFLTKPAPNGRRTRDELNQHLLVLDIIIEPLDAHKLAQTSP</sequence>
<evidence type="ECO:0000313" key="1">
    <source>
        <dbReference type="EMBL" id="PKU47331.1"/>
    </source>
</evidence>